<protein>
    <submittedName>
        <fullName evidence="1">Uncharacterized protein</fullName>
    </submittedName>
</protein>
<reference evidence="1" key="1">
    <citation type="submission" date="2021-03" db="EMBL/GenBank/DDBJ databases">
        <title>Evolutionary priming and transition to the ectomycorrhizal habit in an iconic lineage of mushroom-forming fungi: is preadaptation a requirement?</title>
        <authorList>
            <consortium name="DOE Joint Genome Institute"/>
            <person name="Looney B.P."/>
            <person name="Miyauchi S."/>
            <person name="Morin E."/>
            <person name="Drula E."/>
            <person name="Courty P.E."/>
            <person name="Chicoki N."/>
            <person name="Fauchery L."/>
            <person name="Kohler A."/>
            <person name="Kuo A."/>
            <person name="LaButti K."/>
            <person name="Pangilinan J."/>
            <person name="Lipzen A."/>
            <person name="Riley R."/>
            <person name="Andreopoulos W."/>
            <person name="He G."/>
            <person name="Johnson J."/>
            <person name="Barry K.W."/>
            <person name="Grigoriev I.V."/>
            <person name="Nagy L."/>
            <person name="Hibbett D."/>
            <person name="Henrissat B."/>
            <person name="Matheny P.B."/>
            <person name="Labbe J."/>
            <person name="Martin A.F."/>
        </authorList>
    </citation>
    <scope>NUCLEOTIDE SEQUENCE</scope>
    <source>
        <strain evidence="1">BPL698</strain>
    </source>
</reference>
<organism evidence="1 2">
    <name type="scientific">Russula earlei</name>
    <dbReference type="NCBI Taxonomy" id="71964"/>
    <lineage>
        <taxon>Eukaryota</taxon>
        <taxon>Fungi</taxon>
        <taxon>Dikarya</taxon>
        <taxon>Basidiomycota</taxon>
        <taxon>Agaricomycotina</taxon>
        <taxon>Agaricomycetes</taxon>
        <taxon>Russulales</taxon>
        <taxon>Russulaceae</taxon>
        <taxon>Russula</taxon>
    </lineage>
</organism>
<proteinExistence type="predicted"/>
<sequence length="233" mass="26886">MTFRRSQEQLKSFYFERPPSASHEIPPTLVHPIFGQFVDDCENHTPTRDDNLLASELRYGMSQILETEAERVYLFLQIMRDQGIQARGSEAVVGRARTDADMEEDGHRDVIIEFKNEMASRGAELLFQARGYYRLSVDVDGLNGVKKSQLTVARHMGALKKAINALRDYNRNLRPSENSKQDISELEKCFPYETEFDLRDGWSKCHFTYESKIDGKLVYKATSDSVCVKFVRR</sequence>
<evidence type="ECO:0000313" key="1">
    <source>
        <dbReference type="EMBL" id="KAI9507107.1"/>
    </source>
</evidence>
<dbReference type="EMBL" id="JAGFNK010000140">
    <property type="protein sequence ID" value="KAI9507107.1"/>
    <property type="molecule type" value="Genomic_DNA"/>
</dbReference>
<accession>A0ACC0U8B5</accession>
<gene>
    <name evidence="1" type="ORF">F5148DRAFT_1285652</name>
</gene>
<evidence type="ECO:0000313" key="2">
    <source>
        <dbReference type="Proteomes" id="UP001207468"/>
    </source>
</evidence>
<comment type="caution">
    <text evidence="1">The sequence shown here is derived from an EMBL/GenBank/DDBJ whole genome shotgun (WGS) entry which is preliminary data.</text>
</comment>
<name>A0ACC0U8B5_9AGAM</name>
<dbReference type="Proteomes" id="UP001207468">
    <property type="component" value="Unassembled WGS sequence"/>
</dbReference>
<keyword evidence="2" id="KW-1185">Reference proteome</keyword>